<dbReference type="EMBL" id="NJBA01000009">
    <property type="protein sequence ID" value="OWP48500.1"/>
    <property type="molecule type" value="Genomic_DNA"/>
</dbReference>
<evidence type="ECO:0000256" key="11">
    <source>
        <dbReference type="SAM" id="MobiDB-lite"/>
    </source>
</evidence>
<dbReference type="SUPFAM" id="SSF52540">
    <property type="entry name" value="P-loop containing nucleoside triphosphate hydrolases"/>
    <property type="match status" value="1"/>
</dbReference>
<gene>
    <name evidence="14" type="ORF">CEG18_24245</name>
</gene>
<accession>A0A246F857</accession>
<evidence type="ECO:0000256" key="3">
    <source>
        <dbReference type="ARBA" id="ARBA00022801"/>
    </source>
</evidence>
<dbReference type="eggNOG" id="COG1201">
    <property type="taxonomic scope" value="Bacteria"/>
</dbReference>
<reference evidence="14 15" key="1">
    <citation type="submission" date="2017-06" db="EMBL/GenBank/DDBJ databases">
        <title>Draft genome of Pseudomonas nitroreducens DF05.</title>
        <authorList>
            <person name="Iyer R."/>
        </authorList>
    </citation>
    <scope>NUCLEOTIDE SEQUENCE [LARGE SCALE GENOMIC DNA]</scope>
    <source>
        <strain evidence="14 15">DF05</strain>
    </source>
</reference>
<dbReference type="GO" id="GO:0003677">
    <property type="term" value="F:DNA binding"/>
    <property type="evidence" value="ECO:0007669"/>
    <property type="project" value="UniProtKB-KW"/>
</dbReference>
<keyword evidence="4" id="KW-0347">Helicase</keyword>
<dbReference type="PROSITE" id="PS51194">
    <property type="entry name" value="HELICASE_CTER"/>
    <property type="match status" value="1"/>
</dbReference>
<sequence>MPRQAERPSKQWFAGQGWKPFAFQREVWRAVANDESGLLHASTGAGKTYALWFAALDRFVRQAPAADAPPRRRQPAMAPLTLLWITPMRALAADTARALQAPLDDLQIGWSVGMRTGDTDSAERARQDRRLPSALITTPESLTLLLTRADAREAFAHLRMLVVDEWHELLGNKRGVQLQLALARLRRWQPDLLVWGLSATLGNLGHAREVLMPAGRLVQGKTAKDLRIDTLLPPGLERFPWAGHLGLRMLPQVVEELEASSTTLVFTNTRSQAETWYQALLEARPDWAGLLALHHGSLAREVRDWVEVALKQGQLKAVVCTSSLDLGVDFLPVERVLQIGSAKGVARLMQRAGRSGHAPGRPSRATLVPTHSLELLEAAAARTAVAEGKVEARQAPEKPLDVLVQHLVSMALGGGFLAQDMLAEVRSAWSYRELGDSEWQWALAFIRHGGHSLSAYPDYRRAEPDANGLWQVPDARLARRHRMSIGTIVSDASLTVKFWGRSNAGSLGSIEEGFIARLRPGDSFLFAGRTLELVEVDNMTVYVRRATVRKAAIPRWNGGRMPLSSELADAMLDKLDAADQEQFIGAEMRLLRPLLDIQKAWSALPGRATLLAETLKSREGWHLFLYPFAGRSVHLGLASLLAWRLARHAPLSFSLAVNDYGLELLSASPLDFAAALTPALFDSDDLLPEVLASLNAGELARRRFREIARIAGLVFTGYPGAPKSARQLQASSGLFFDVFRQYDPDNLLLMQARQEVLRQELEVQRLQQTLQRMRSLQLDLRPIPRATPFAFPLLVERFRESLTSEKLADRIRRMVADLEQAAGPGAFASDTDVPVSVESDPRMPRVRRPRRTKDGRPRPPKQRPDR</sequence>
<dbReference type="Pfam" id="PF19306">
    <property type="entry name" value="WHD_Lhr"/>
    <property type="match status" value="1"/>
</dbReference>
<evidence type="ECO:0000256" key="6">
    <source>
        <dbReference type="ARBA" id="ARBA00023125"/>
    </source>
</evidence>
<dbReference type="GO" id="GO:0004386">
    <property type="term" value="F:helicase activity"/>
    <property type="evidence" value="ECO:0007669"/>
    <property type="project" value="UniProtKB-KW"/>
</dbReference>
<dbReference type="PIRSF" id="PIRSF037307">
    <property type="entry name" value="Lhr-like_helic_prd"/>
    <property type="match status" value="1"/>
</dbReference>
<feature type="compositionally biased region" description="Basic and acidic residues" evidence="11">
    <location>
        <begin position="852"/>
        <end position="866"/>
    </location>
</feature>
<keyword evidence="2" id="KW-0227">DNA damage</keyword>
<dbReference type="GO" id="GO:0016887">
    <property type="term" value="F:ATP hydrolysis activity"/>
    <property type="evidence" value="ECO:0007669"/>
    <property type="project" value="TreeGrafter"/>
</dbReference>
<dbReference type="PROSITE" id="PS51192">
    <property type="entry name" value="HELICASE_ATP_BIND_1"/>
    <property type="match status" value="1"/>
</dbReference>
<evidence type="ECO:0000313" key="14">
    <source>
        <dbReference type="EMBL" id="OWP48500.1"/>
    </source>
</evidence>
<dbReference type="InterPro" id="IPR013701">
    <property type="entry name" value="Lhr-like_DEAD/DEAH_assoc"/>
</dbReference>
<comment type="caution">
    <text evidence="14">The sequence shown here is derived from an EMBL/GenBank/DDBJ whole genome shotgun (WGS) entry which is preliminary data.</text>
</comment>
<dbReference type="NCBIfam" id="TIGR04121">
    <property type="entry name" value="DEXH_lig_assoc"/>
    <property type="match status" value="1"/>
</dbReference>
<keyword evidence="3" id="KW-0378">Hydrolase</keyword>
<dbReference type="InterPro" id="IPR026362">
    <property type="entry name" value="DEXH_lig_assoc"/>
</dbReference>
<dbReference type="Proteomes" id="UP000198145">
    <property type="component" value="Unassembled WGS sequence"/>
</dbReference>
<dbReference type="SMART" id="SM00490">
    <property type="entry name" value="HELICc"/>
    <property type="match status" value="1"/>
</dbReference>
<dbReference type="SMART" id="SM00487">
    <property type="entry name" value="DEXDc"/>
    <property type="match status" value="1"/>
</dbReference>
<keyword evidence="5" id="KW-0067">ATP-binding</keyword>
<keyword evidence="10" id="KW-0175">Coiled coil</keyword>
<evidence type="ECO:0000256" key="9">
    <source>
        <dbReference type="ARBA" id="ARBA00093467"/>
    </source>
</evidence>
<evidence type="ECO:0000256" key="7">
    <source>
        <dbReference type="ARBA" id="ARBA00023204"/>
    </source>
</evidence>
<evidence type="ECO:0000313" key="15">
    <source>
        <dbReference type="Proteomes" id="UP000198145"/>
    </source>
</evidence>
<evidence type="ECO:0000256" key="4">
    <source>
        <dbReference type="ARBA" id="ARBA00022806"/>
    </source>
</evidence>
<dbReference type="InterPro" id="IPR014001">
    <property type="entry name" value="Helicase_ATP-bd"/>
</dbReference>
<keyword evidence="6" id="KW-0238">DNA-binding</keyword>
<evidence type="ECO:0000256" key="10">
    <source>
        <dbReference type="SAM" id="Coils"/>
    </source>
</evidence>
<feature type="region of interest" description="Disordered" evidence="11">
    <location>
        <begin position="824"/>
        <end position="866"/>
    </location>
</feature>
<organism evidence="14 15">
    <name type="scientific">Pseudomonas nitroreducens</name>
    <dbReference type="NCBI Taxonomy" id="46680"/>
    <lineage>
        <taxon>Bacteria</taxon>
        <taxon>Pseudomonadati</taxon>
        <taxon>Pseudomonadota</taxon>
        <taxon>Gammaproteobacteria</taxon>
        <taxon>Pseudomonadales</taxon>
        <taxon>Pseudomonadaceae</taxon>
        <taxon>Pseudomonas</taxon>
    </lineage>
</organism>
<dbReference type="AlphaFoldDB" id="A0A246F857"/>
<feature type="coiled-coil region" evidence="10">
    <location>
        <begin position="749"/>
        <end position="776"/>
    </location>
</feature>
<dbReference type="PANTHER" id="PTHR47962">
    <property type="entry name" value="ATP-DEPENDENT HELICASE LHR-RELATED-RELATED"/>
    <property type="match status" value="1"/>
</dbReference>
<dbReference type="GO" id="GO:0016874">
    <property type="term" value="F:ligase activity"/>
    <property type="evidence" value="ECO:0007669"/>
    <property type="project" value="UniProtKB-KW"/>
</dbReference>
<evidence type="ECO:0000259" key="13">
    <source>
        <dbReference type="PROSITE" id="PS51194"/>
    </source>
</evidence>
<feature type="domain" description="Helicase C-terminal" evidence="13">
    <location>
        <begin position="249"/>
        <end position="403"/>
    </location>
</feature>
<feature type="domain" description="Helicase ATP-binding" evidence="12">
    <location>
        <begin position="28"/>
        <end position="203"/>
    </location>
</feature>
<evidence type="ECO:0000259" key="12">
    <source>
        <dbReference type="PROSITE" id="PS51192"/>
    </source>
</evidence>
<protein>
    <submittedName>
        <fullName evidence="14">DNA ligase-associated DEXH box helicase</fullName>
    </submittedName>
</protein>
<dbReference type="RefSeq" id="WP_088421068.1">
    <property type="nucleotide sequence ID" value="NZ_NJBA01000009.1"/>
</dbReference>
<dbReference type="CDD" id="cd18796">
    <property type="entry name" value="SF2_C_LHR"/>
    <property type="match status" value="1"/>
</dbReference>
<dbReference type="GO" id="GO:0006281">
    <property type="term" value="P:DNA repair"/>
    <property type="evidence" value="ECO:0007669"/>
    <property type="project" value="UniProtKB-KW"/>
</dbReference>
<dbReference type="InterPro" id="IPR052511">
    <property type="entry name" value="ATP-dep_Helicase"/>
</dbReference>
<evidence type="ECO:0000256" key="8">
    <source>
        <dbReference type="ARBA" id="ARBA00023235"/>
    </source>
</evidence>
<keyword evidence="14" id="KW-0436">Ligase</keyword>
<proteinExistence type="inferred from homology"/>
<keyword evidence="8" id="KW-0413">Isomerase</keyword>
<evidence type="ECO:0000256" key="1">
    <source>
        <dbReference type="ARBA" id="ARBA00022741"/>
    </source>
</evidence>
<dbReference type="GO" id="GO:0005524">
    <property type="term" value="F:ATP binding"/>
    <property type="evidence" value="ECO:0007669"/>
    <property type="project" value="UniProtKB-KW"/>
</dbReference>
<evidence type="ECO:0000256" key="2">
    <source>
        <dbReference type="ARBA" id="ARBA00022763"/>
    </source>
</evidence>
<dbReference type="InterPro" id="IPR017170">
    <property type="entry name" value="Lhr-like"/>
</dbReference>
<name>A0A246F857_PSENT</name>
<keyword evidence="7" id="KW-0234">DNA repair</keyword>
<dbReference type="Pfam" id="PF00271">
    <property type="entry name" value="Helicase_C"/>
    <property type="match status" value="1"/>
</dbReference>
<evidence type="ECO:0000256" key="5">
    <source>
        <dbReference type="ARBA" id="ARBA00022840"/>
    </source>
</evidence>
<dbReference type="InterPro" id="IPR011545">
    <property type="entry name" value="DEAD/DEAH_box_helicase_dom"/>
</dbReference>
<keyword evidence="1" id="KW-0547">Nucleotide-binding</keyword>
<dbReference type="InterPro" id="IPR027417">
    <property type="entry name" value="P-loop_NTPase"/>
</dbReference>
<dbReference type="Pfam" id="PF00270">
    <property type="entry name" value="DEAD"/>
    <property type="match status" value="1"/>
</dbReference>
<comment type="similarity">
    <text evidence="9">Belongs to the Lhr helicase family. Lhr-Core subfamily.</text>
</comment>
<dbReference type="PANTHER" id="PTHR47962:SF3">
    <property type="entry name" value="LARGE ATP-DEPENDENT HELICASE-RELATED PROTEIN"/>
    <property type="match status" value="1"/>
</dbReference>
<dbReference type="Gene3D" id="3.40.50.300">
    <property type="entry name" value="P-loop containing nucleotide triphosphate hydrolases"/>
    <property type="match status" value="2"/>
</dbReference>
<dbReference type="Pfam" id="PF08494">
    <property type="entry name" value="DEAD_assoc"/>
    <property type="match status" value="1"/>
</dbReference>
<dbReference type="InterPro" id="IPR001650">
    <property type="entry name" value="Helicase_C-like"/>
</dbReference>
<dbReference type="InterPro" id="IPR045628">
    <property type="entry name" value="Lhr_WH_dom"/>
</dbReference>